<feature type="coiled-coil region" evidence="1">
    <location>
        <begin position="147"/>
        <end position="174"/>
    </location>
</feature>
<dbReference type="SUPFAM" id="SSF52980">
    <property type="entry name" value="Restriction endonuclease-like"/>
    <property type="match status" value="1"/>
</dbReference>
<dbReference type="EMBL" id="AQGU01000027">
    <property type="protein sequence ID" value="MBE0360656.1"/>
    <property type="molecule type" value="Genomic_DNA"/>
</dbReference>
<proteinExistence type="predicted"/>
<reference evidence="2 3" key="1">
    <citation type="submission" date="2015-06" db="EMBL/GenBank/DDBJ databases">
        <title>Genome sequence of Pseudoalteromonas aliena.</title>
        <authorList>
            <person name="Xie B.-B."/>
            <person name="Rong J.-C."/>
            <person name="Qin Q.-L."/>
            <person name="Zhang Y.-Z."/>
        </authorList>
    </citation>
    <scope>NUCLEOTIDE SEQUENCE [LARGE SCALE GENOMIC DNA]</scope>
    <source>
        <strain evidence="2 3">SW19</strain>
    </source>
</reference>
<evidence type="ECO:0000256" key="1">
    <source>
        <dbReference type="SAM" id="Coils"/>
    </source>
</evidence>
<comment type="caution">
    <text evidence="2">The sequence shown here is derived from an EMBL/GenBank/DDBJ whole genome shotgun (WGS) entry which is preliminary data.</text>
</comment>
<accession>A0ABR9E489</accession>
<evidence type="ECO:0008006" key="4">
    <source>
        <dbReference type="Google" id="ProtNLM"/>
    </source>
</evidence>
<evidence type="ECO:0000313" key="2">
    <source>
        <dbReference type="EMBL" id="MBE0360656.1"/>
    </source>
</evidence>
<keyword evidence="3" id="KW-1185">Reference proteome</keyword>
<protein>
    <recommendedName>
        <fullName evidence="4">Restriction endonuclease</fullName>
    </recommendedName>
</protein>
<name>A0ABR9E489_9GAMM</name>
<dbReference type="Proteomes" id="UP000648482">
    <property type="component" value="Unassembled WGS sequence"/>
</dbReference>
<dbReference type="InterPro" id="IPR015291">
    <property type="entry name" value="Restrct_endonuc_II_MspI"/>
</dbReference>
<evidence type="ECO:0000313" key="3">
    <source>
        <dbReference type="Proteomes" id="UP000648482"/>
    </source>
</evidence>
<dbReference type="Pfam" id="PF09208">
    <property type="entry name" value="Endonuc-MspI"/>
    <property type="match status" value="1"/>
</dbReference>
<sequence length="417" mass="47984">MEQNIITEANRLKNLAGQELDALLTLKFNELKEQGIIKQFWGKTNFNHTGFTYKYQYKTNYILKTLDDKLIIINSSNSFRDRVKQDLYDFQGIMQHADISNDIIASILLYPDEEFERNSGLVNFKSNVINKVAYCPASHILSFTGLIHFLENHKITVEQEREREEEEANSLIKDGSYYGLRGNAFEKEVVDLLNCYEQLNLFKSSSSETDTLYRCVLGQLTSDYTIGLHELISVKATNTVKKLASGGNAKADVIIEIQTVRGVLMETISIKNTTQNRVSCHDYRAEDFIRVLNIAGQKLADYFLYYQELGSHKDFVEGLPPGYSAEDFEALLIPHHQTFIEWALKGEHDHQNLIDPGKQVSNYLLINKSGQIKFTKFDFYIDEIYKNCNHVYGVPLSWTYPSKKRGQRIQLKLPIII</sequence>
<keyword evidence="1" id="KW-0175">Coiled coil</keyword>
<organism evidence="2 3">
    <name type="scientific">Pseudoalteromonas aliena SW19</name>
    <dbReference type="NCBI Taxonomy" id="1314866"/>
    <lineage>
        <taxon>Bacteria</taxon>
        <taxon>Pseudomonadati</taxon>
        <taxon>Pseudomonadota</taxon>
        <taxon>Gammaproteobacteria</taxon>
        <taxon>Alteromonadales</taxon>
        <taxon>Pseudoalteromonadaceae</taxon>
        <taxon>Pseudoalteromonas</taxon>
    </lineage>
</organism>
<dbReference type="InterPro" id="IPR011335">
    <property type="entry name" value="Restrct_endonuc-II-like"/>
</dbReference>
<dbReference type="RefSeq" id="WP_193156270.1">
    <property type="nucleotide sequence ID" value="NZ_AQGU01000027.1"/>
</dbReference>
<gene>
    <name evidence="2" type="ORF">PALI_a2678</name>
</gene>